<dbReference type="EMBL" id="UGSG01000001">
    <property type="protein sequence ID" value="SUA77668.1"/>
    <property type="molecule type" value="Genomic_DNA"/>
</dbReference>
<feature type="domain" description="Pyridoxamine kinase/Phosphomethylpyrimidine kinase" evidence="1">
    <location>
        <begin position="33"/>
        <end position="272"/>
    </location>
</feature>
<evidence type="ECO:0000313" key="2">
    <source>
        <dbReference type="EMBL" id="SUA77668.1"/>
    </source>
</evidence>
<keyword evidence="2" id="KW-0808">Transferase</keyword>
<dbReference type="GO" id="GO:0008902">
    <property type="term" value="F:hydroxymethylpyrimidine kinase activity"/>
    <property type="evidence" value="ECO:0007669"/>
    <property type="project" value="UniProtKB-EC"/>
</dbReference>
<dbReference type="Gene3D" id="3.40.1190.20">
    <property type="match status" value="1"/>
</dbReference>
<dbReference type="AlphaFoldDB" id="A0A378YLH7"/>
<evidence type="ECO:0000259" key="1">
    <source>
        <dbReference type="Pfam" id="PF08543"/>
    </source>
</evidence>
<keyword evidence="5" id="KW-1185">Reference proteome</keyword>
<keyword evidence="2" id="KW-0418">Kinase</keyword>
<proteinExistence type="predicted"/>
<reference evidence="2 4" key="1">
    <citation type="submission" date="2018-06" db="EMBL/GenBank/DDBJ databases">
        <authorList>
            <consortium name="Pathogen Informatics"/>
            <person name="Doyle S."/>
        </authorList>
    </citation>
    <scope>NUCLEOTIDE SEQUENCE [LARGE SCALE GENOMIC DNA]</scope>
    <source>
        <strain evidence="2 4">NCTC13160</strain>
    </source>
</reference>
<dbReference type="GO" id="GO:0005829">
    <property type="term" value="C:cytosol"/>
    <property type="evidence" value="ECO:0007669"/>
    <property type="project" value="TreeGrafter"/>
</dbReference>
<gene>
    <name evidence="2" type="primary">thiD_2</name>
    <name evidence="2" type="ORF">NCTC13160_02076</name>
    <name evidence="3" type="ORF">PPN31119_03363</name>
</gene>
<dbReference type="PANTHER" id="PTHR20858">
    <property type="entry name" value="PHOSPHOMETHYLPYRIMIDINE KINASE"/>
    <property type="match status" value="1"/>
</dbReference>
<protein>
    <submittedName>
        <fullName evidence="2">Hydroxymethylpyrimidine/phosphomethylpyrimidine kinase</fullName>
        <ecNumber evidence="2">2.7.1.49</ecNumber>
    </submittedName>
</protein>
<dbReference type="GO" id="GO:0008972">
    <property type="term" value="F:phosphomethylpyrimidine kinase activity"/>
    <property type="evidence" value="ECO:0007669"/>
    <property type="project" value="TreeGrafter"/>
</dbReference>
<evidence type="ECO:0000313" key="5">
    <source>
        <dbReference type="Proteomes" id="UP000361468"/>
    </source>
</evidence>
<dbReference type="EMBL" id="CABPSO010000011">
    <property type="protein sequence ID" value="VVE69694.1"/>
    <property type="molecule type" value="Genomic_DNA"/>
</dbReference>
<name>A0A378YLH7_9BURK</name>
<dbReference type="Proteomes" id="UP000254573">
    <property type="component" value="Unassembled WGS sequence"/>
</dbReference>
<reference evidence="3 5" key="2">
    <citation type="submission" date="2019-08" db="EMBL/GenBank/DDBJ databases">
        <authorList>
            <person name="Peeters C."/>
        </authorList>
    </citation>
    <scope>NUCLEOTIDE SEQUENCE [LARGE SCALE GENOMIC DNA]</scope>
    <source>
        <strain evidence="3 5">LMG 31119</strain>
    </source>
</reference>
<dbReference type="GO" id="GO:0009229">
    <property type="term" value="P:thiamine diphosphate biosynthetic process"/>
    <property type="evidence" value="ECO:0007669"/>
    <property type="project" value="UniProtKB-UniPathway"/>
</dbReference>
<dbReference type="UniPathway" id="UPA00060">
    <property type="reaction ID" value="UER00138"/>
</dbReference>
<dbReference type="SUPFAM" id="SSF53613">
    <property type="entry name" value="Ribokinase-like"/>
    <property type="match status" value="1"/>
</dbReference>
<dbReference type="STRING" id="93220.A6P55_07920"/>
<evidence type="ECO:0000313" key="4">
    <source>
        <dbReference type="Proteomes" id="UP000254573"/>
    </source>
</evidence>
<dbReference type="InterPro" id="IPR013749">
    <property type="entry name" value="PM/HMP-P_kinase-1"/>
</dbReference>
<dbReference type="EC" id="2.7.1.49" evidence="2"/>
<sequence>MVPTNPKPDQIAVYPASMHIESPPILLTFGLADPTSATGVQADLLTFASMGGYGVSVLTGYSSQDSRTCDEVQPIDPDWIADQARMLLEDMPVAAFKVGSAVNAENVAAIAEIVADYDETPLVVAPDFGLAGEHLLSADELREATASLLVPQASVLVVNPASAVSLAQTITENESLSLDEAVSVLLENGCEFVLVSDNNAPQFTHTLYSDGGIIREDAWDRPAHNVAGAIDTLAAAVTAMLANGLAVPEAVREAQEYLQQVLENAFRPGMGRHFPDRFFWARGDENEPEEGAAPGA</sequence>
<dbReference type="Pfam" id="PF08543">
    <property type="entry name" value="Phos_pyr_kin"/>
    <property type="match status" value="1"/>
</dbReference>
<dbReference type="PANTHER" id="PTHR20858:SF17">
    <property type="entry name" value="HYDROXYMETHYLPYRIMIDINE_PHOSPHOMETHYLPYRIMIDINE KINASE THI20-RELATED"/>
    <property type="match status" value="1"/>
</dbReference>
<organism evidence="2 4">
    <name type="scientific">Pandoraea pnomenusa</name>
    <dbReference type="NCBI Taxonomy" id="93220"/>
    <lineage>
        <taxon>Bacteria</taxon>
        <taxon>Pseudomonadati</taxon>
        <taxon>Pseudomonadota</taxon>
        <taxon>Betaproteobacteria</taxon>
        <taxon>Burkholderiales</taxon>
        <taxon>Burkholderiaceae</taxon>
        <taxon>Pandoraea</taxon>
    </lineage>
</organism>
<evidence type="ECO:0000313" key="3">
    <source>
        <dbReference type="EMBL" id="VVE69694.1"/>
    </source>
</evidence>
<dbReference type="GO" id="GO:0009228">
    <property type="term" value="P:thiamine biosynthetic process"/>
    <property type="evidence" value="ECO:0007669"/>
    <property type="project" value="TreeGrafter"/>
</dbReference>
<dbReference type="Proteomes" id="UP000361468">
    <property type="component" value="Unassembled WGS sequence"/>
</dbReference>
<accession>A0A378YLH7</accession>
<dbReference type="InterPro" id="IPR029056">
    <property type="entry name" value="Ribokinase-like"/>
</dbReference>